<comment type="caution">
    <text evidence="1">The sequence shown here is derived from an EMBL/GenBank/DDBJ whole genome shotgun (WGS) entry which is preliminary data.</text>
</comment>
<sequence>MPKSTDTYPNFDYKAGELNKYIATAQMITIMLKNGEIIHYFPEDTANFLQWLCDHGIKDIK</sequence>
<keyword evidence="2" id="KW-1185">Reference proteome</keyword>
<proteinExistence type="predicted"/>
<reference evidence="1 2" key="1">
    <citation type="submission" date="2019-07" db="EMBL/GenBank/DDBJ databases">
        <authorList>
            <person name="Huq M.A."/>
        </authorList>
    </citation>
    <scope>NUCLEOTIDE SEQUENCE [LARGE SCALE GENOMIC DNA]</scope>
    <source>
        <strain evidence="1 2">MAH-19</strain>
    </source>
</reference>
<protein>
    <submittedName>
        <fullName evidence="1">Uncharacterized protein</fullName>
    </submittedName>
</protein>
<dbReference type="RefSeq" id="WP_144248514.1">
    <property type="nucleotide sequence ID" value="NZ_VLPK01000002.1"/>
</dbReference>
<accession>A0A556MKN7</accession>
<gene>
    <name evidence="1" type="ORF">FO440_12020</name>
</gene>
<organism evidence="1 2">
    <name type="scientific">Mucilaginibacter corticis</name>
    <dbReference type="NCBI Taxonomy" id="2597670"/>
    <lineage>
        <taxon>Bacteria</taxon>
        <taxon>Pseudomonadati</taxon>
        <taxon>Bacteroidota</taxon>
        <taxon>Sphingobacteriia</taxon>
        <taxon>Sphingobacteriales</taxon>
        <taxon>Sphingobacteriaceae</taxon>
        <taxon>Mucilaginibacter</taxon>
    </lineage>
</organism>
<dbReference type="Proteomes" id="UP000318733">
    <property type="component" value="Unassembled WGS sequence"/>
</dbReference>
<dbReference type="EMBL" id="VLPK01000002">
    <property type="protein sequence ID" value="TSJ40476.1"/>
    <property type="molecule type" value="Genomic_DNA"/>
</dbReference>
<evidence type="ECO:0000313" key="2">
    <source>
        <dbReference type="Proteomes" id="UP000318733"/>
    </source>
</evidence>
<dbReference type="OrthoDB" id="795906at2"/>
<evidence type="ECO:0000313" key="1">
    <source>
        <dbReference type="EMBL" id="TSJ40476.1"/>
    </source>
</evidence>
<dbReference type="AlphaFoldDB" id="A0A556MKN7"/>
<name>A0A556MKN7_9SPHI</name>